<dbReference type="AlphaFoldDB" id="A0AAD4V8E9"/>
<reference evidence="2 3" key="1">
    <citation type="journal article" date="2022" name="G3 (Bethesda)">
        <title>Whole-genome sequence and methylome profiling of the almond [Prunus dulcis (Mill.) D.A. Webb] cultivar 'Nonpareil'.</title>
        <authorList>
            <person name="D'Amico-Willman K.M."/>
            <person name="Ouma W.Z."/>
            <person name="Meulia T."/>
            <person name="Sideli G.M."/>
            <person name="Gradziel T.M."/>
            <person name="Fresnedo-Ramirez J."/>
        </authorList>
    </citation>
    <scope>NUCLEOTIDE SEQUENCE [LARGE SCALE GENOMIC DNA]</scope>
    <source>
        <strain evidence="2">Clone GOH B32 T37-40</strain>
    </source>
</reference>
<proteinExistence type="predicted"/>
<evidence type="ECO:0000256" key="1">
    <source>
        <dbReference type="SAM" id="MobiDB-lite"/>
    </source>
</evidence>
<dbReference type="EMBL" id="JAJFAZ020000007">
    <property type="protein sequence ID" value="KAI5320420.1"/>
    <property type="molecule type" value="Genomic_DNA"/>
</dbReference>
<keyword evidence="3" id="KW-1185">Reference proteome</keyword>
<feature type="region of interest" description="Disordered" evidence="1">
    <location>
        <begin position="1"/>
        <end position="22"/>
    </location>
</feature>
<comment type="caution">
    <text evidence="2">The sequence shown here is derived from an EMBL/GenBank/DDBJ whole genome shotgun (WGS) entry which is preliminary data.</text>
</comment>
<evidence type="ECO:0000313" key="3">
    <source>
        <dbReference type="Proteomes" id="UP001054821"/>
    </source>
</evidence>
<dbReference type="Proteomes" id="UP001054821">
    <property type="component" value="Chromosome 7"/>
</dbReference>
<gene>
    <name evidence="2" type="ORF">L3X38_040128</name>
</gene>
<protein>
    <submittedName>
        <fullName evidence="2">Uncharacterized protein</fullName>
    </submittedName>
</protein>
<organism evidence="2 3">
    <name type="scientific">Prunus dulcis</name>
    <name type="common">Almond</name>
    <name type="synonym">Amygdalus dulcis</name>
    <dbReference type="NCBI Taxonomy" id="3755"/>
    <lineage>
        <taxon>Eukaryota</taxon>
        <taxon>Viridiplantae</taxon>
        <taxon>Streptophyta</taxon>
        <taxon>Embryophyta</taxon>
        <taxon>Tracheophyta</taxon>
        <taxon>Spermatophyta</taxon>
        <taxon>Magnoliopsida</taxon>
        <taxon>eudicotyledons</taxon>
        <taxon>Gunneridae</taxon>
        <taxon>Pentapetalae</taxon>
        <taxon>rosids</taxon>
        <taxon>fabids</taxon>
        <taxon>Rosales</taxon>
        <taxon>Rosaceae</taxon>
        <taxon>Amygdaloideae</taxon>
        <taxon>Amygdaleae</taxon>
        <taxon>Prunus</taxon>
    </lineage>
</organism>
<name>A0AAD4V8E9_PRUDU</name>
<evidence type="ECO:0000313" key="2">
    <source>
        <dbReference type="EMBL" id="KAI5320420.1"/>
    </source>
</evidence>
<accession>A0AAD4V8E9</accession>
<sequence>MGYGRVCTASGGSTEAQGGAAAPPLAGKPWKKLKIAPLLVCPPCARHNASKMFSQFAAPTTHSAIGFARSETAVALAGRICQIGFARSRSLVRKWCFSFTAKSR</sequence>